<protein>
    <submittedName>
        <fullName evidence="2">Outer membrane protein</fullName>
    </submittedName>
</protein>
<accession>A0A0B6WVL6</accession>
<comment type="similarity">
    <text evidence="1">Belongs to the outer membrane factor (OMF) (TC 1.B.17) family.</text>
</comment>
<dbReference type="GO" id="GO:0015562">
    <property type="term" value="F:efflux transmembrane transporter activity"/>
    <property type="evidence" value="ECO:0007669"/>
    <property type="project" value="InterPro"/>
</dbReference>
<evidence type="ECO:0000256" key="1">
    <source>
        <dbReference type="ARBA" id="ARBA00007613"/>
    </source>
</evidence>
<gene>
    <name evidence="2" type="ORF">PYK22_00322</name>
</gene>
<dbReference type="InterPro" id="IPR003423">
    <property type="entry name" value="OMP_efflux"/>
</dbReference>
<reference evidence="2 3" key="1">
    <citation type="submission" date="2013-12" db="EMBL/GenBank/DDBJ databases">
        <authorList>
            <person name="Stott M."/>
        </authorList>
    </citation>
    <scope>NUCLEOTIDE SEQUENCE [LARGE SCALE GENOMIC DNA]</scope>
    <source>
        <strain evidence="2 3">K22</strain>
    </source>
</reference>
<dbReference type="InterPro" id="IPR010131">
    <property type="entry name" value="MdtP/NodT-like"/>
</dbReference>
<proteinExistence type="inferred from homology"/>
<reference evidence="2 3" key="2">
    <citation type="submission" date="2015-01" db="EMBL/GenBank/DDBJ databases">
        <title>Complete genome sequence of Pyrinomonas methylaliphatogenes type strain K22T.</title>
        <authorList>
            <person name="Lee K.C.Y."/>
            <person name="Power J.F."/>
            <person name="Dunfield P.F."/>
            <person name="Morgan X.C."/>
            <person name="Huttenhower C."/>
            <person name="Stott M.B."/>
        </authorList>
    </citation>
    <scope>NUCLEOTIDE SEQUENCE [LARGE SCALE GENOMIC DNA]</scope>
    <source>
        <strain evidence="2 3">K22</strain>
    </source>
</reference>
<dbReference type="OrthoDB" id="104493at2"/>
<dbReference type="STRING" id="454194.PYK22_00322"/>
<dbReference type="Proteomes" id="UP000031518">
    <property type="component" value="Unassembled WGS sequence"/>
</dbReference>
<evidence type="ECO:0000313" key="2">
    <source>
        <dbReference type="EMBL" id="CDM64329.1"/>
    </source>
</evidence>
<organism evidence="2 3">
    <name type="scientific">Pyrinomonas methylaliphatogenes</name>
    <dbReference type="NCBI Taxonomy" id="454194"/>
    <lineage>
        <taxon>Bacteria</taxon>
        <taxon>Pseudomonadati</taxon>
        <taxon>Acidobacteriota</taxon>
        <taxon>Blastocatellia</taxon>
        <taxon>Blastocatellales</taxon>
        <taxon>Pyrinomonadaceae</taxon>
        <taxon>Pyrinomonas</taxon>
    </lineage>
</organism>
<dbReference type="AlphaFoldDB" id="A0A0B6WVL6"/>
<dbReference type="Pfam" id="PF02321">
    <property type="entry name" value="OEP"/>
    <property type="match status" value="1"/>
</dbReference>
<dbReference type="RefSeq" id="WP_083437508.1">
    <property type="nucleotide sequence ID" value="NZ_CBXV010000001.1"/>
</dbReference>
<keyword evidence="3" id="KW-1185">Reference proteome</keyword>
<dbReference type="SUPFAM" id="SSF56954">
    <property type="entry name" value="Outer membrane efflux proteins (OEP)"/>
    <property type="match status" value="1"/>
</dbReference>
<dbReference type="EMBL" id="CBXV010000001">
    <property type="protein sequence ID" value="CDM64329.1"/>
    <property type="molecule type" value="Genomic_DNA"/>
</dbReference>
<sequence length="448" mass="49658">MGRFIASPSFWLIVLLLLTGSAMGQDVTQVKTSLARYLDPVNGVTVDEAVAKALAHDGEIQAMRAEIEAARARLRQAELRPDPKIGVERAEQMAGPDNTTRVVGMIPLEIGGRRAARIAVAARELELREAILADLERQRAADVRAKFGEALAALRRLDFIEDLLRLDQRNYTLIAARVSEGRSAPLEQNIALVEINRIRSLRETELGKVEVLLLELRNMMGMVPDEPLRLRGDLVQKDQLPAMDEAINQALSARPDLRAARVAEELAEARIEQARAEGRVGADLMAGYERMNLGFPLLGIGERGGLAPLRMTSHSLMFGVTFSLPVRNRNRGAIEAAIEEAEAARRRREFAELTVRREVSAAYARYNSAIRALEIFRLGVRDAASANLETIRRTYELGAKTLLDYLAEQRRFIEIETGYVEALLEAYLARVEVARAINAPELINGPAK</sequence>
<dbReference type="PANTHER" id="PTHR30203:SF24">
    <property type="entry name" value="BLR4935 PROTEIN"/>
    <property type="match status" value="1"/>
</dbReference>
<dbReference type="PANTHER" id="PTHR30203">
    <property type="entry name" value="OUTER MEMBRANE CATION EFFLUX PROTEIN"/>
    <property type="match status" value="1"/>
</dbReference>
<dbReference type="Gene3D" id="1.20.1600.10">
    <property type="entry name" value="Outer membrane efflux proteins (OEP)"/>
    <property type="match status" value="1"/>
</dbReference>
<evidence type="ECO:0000313" key="3">
    <source>
        <dbReference type="Proteomes" id="UP000031518"/>
    </source>
</evidence>
<name>A0A0B6WVL6_9BACT</name>